<dbReference type="RefSeq" id="WP_376808972.1">
    <property type="nucleotide sequence ID" value="NZ_JBHTAC010000034.1"/>
</dbReference>
<protein>
    <submittedName>
        <fullName evidence="1">Uncharacterized protein</fullName>
    </submittedName>
</protein>
<organism evidence="1 2">
    <name type="scientific">Catellatospora aurea</name>
    <dbReference type="NCBI Taxonomy" id="1337874"/>
    <lineage>
        <taxon>Bacteria</taxon>
        <taxon>Bacillati</taxon>
        <taxon>Actinomycetota</taxon>
        <taxon>Actinomycetes</taxon>
        <taxon>Micromonosporales</taxon>
        <taxon>Micromonosporaceae</taxon>
        <taxon>Catellatospora</taxon>
    </lineage>
</organism>
<gene>
    <name evidence="1" type="ORF">ACFQO7_26860</name>
</gene>
<keyword evidence="2" id="KW-1185">Reference proteome</keyword>
<evidence type="ECO:0000313" key="2">
    <source>
        <dbReference type="Proteomes" id="UP001596392"/>
    </source>
</evidence>
<reference evidence="2" key="1">
    <citation type="journal article" date="2019" name="Int. J. Syst. Evol. Microbiol.">
        <title>The Global Catalogue of Microorganisms (GCM) 10K type strain sequencing project: providing services to taxonomists for standard genome sequencing and annotation.</title>
        <authorList>
            <consortium name="The Broad Institute Genomics Platform"/>
            <consortium name="The Broad Institute Genome Sequencing Center for Infectious Disease"/>
            <person name="Wu L."/>
            <person name="Ma J."/>
        </authorList>
    </citation>
    <scope>NUCLEOTIDE SEQUENCE [LARGE SCALE GENOMIC DNA]</scope>
    <source>
        <strain evidence="2">CGMCC 1.9106</strain>
    </source>
</reference>
<sequence>MQVSSNKNGVDEELTKKLGNIGVPVFQAGSGTGTTKEGHSEAAARAFGNDIEKQKSVLGGVIKRVNGYISTNRTCKKGCNVDGSAFMRKPGSVTNESHGNWDGQDLTIERMNTIKKQTGLGRAIPALSRAIRRGFGLRNLVITGINYGRRR</sequence>
<comment type="caution">
    <text evidence="1">The sequence shown here is derived from an EMBL/GenBank/DDBJ whole genome shotgun (WGS) entry which is preliminary data.</text>
</comment>
<name>A0ABW2H4A2_9ACTN</name>
<dbReference type="EMBL" id="JBHTAC010000034">
    <property type="protein sequence ID" value="MFC7246114.1"/>
    <property type="molecule type" value="Genomic_DNA"/>
</dbReference>
<accession>A0ABW2H4A2</accession>
<dbReference type="Proteomes" id="UP001596392">
    <property type="component" value="Unassembled WGS sequence"/>
</dbReference>
<evidence type="ECO:0000313" key="1">
    <source>
        <dbReference type="EMBL" id="MFC7246114.1"/>
    </source>
</evidence>
<proteinExistence type="predicted"/>